<dbReference type="PANTHER" id="PTHR30570:SF1">
    <property type="entry name" value="PHOSPHATE-BINDING PROTEIN PSTS"/>
    <property type="match status" value="1"/>
</dbReference>
<dbReference type="Pfam" id="PF12849">
    <property type="entry name" value="PBP_like_2"/>
    <property type="match status" value="1"/>
</dbReference>
<dbReference type="Gene3D" id="3.40.190.10">
    <property type="entry name" value="Periplasmic binding protein-like II"/>
    <property type="match status" value="2"/>
</dbReference>
<dbReference type="EMBL" id="FNMV01000006">
    <property type="protein sequence ID" value="SDW96073.1"/>
    <property type="molecule type" value="Genomic_DNA"/>
</dbReference>
<dbReference type="STRING" id="229203.SAMN05444338_10610"/>
<gene>
    <name evidence="3" type="ORF">SAMN05444338_10610</name>
</gene>
<dbReference type="PANTHER" id="PTHR30570">
    <property type="entry name" value="PERIPLASMIC PHOSPHATE BINDING COMPONENT OF PHOSPHATE ABC TRANSPORTER"/>
    <property type="match status" value="1"/>
</dbReference>
<dbReference type="Proteomes" id="UP000198569">
    <property type="component" value="Unassembled WGS sequence"/>
</dbReference>
<evidence type="ECO:0000313" key="4">
    <source>
        <dbReference type="Proteomes" id="UP000198569"/>
    </source>
</evidence>
<dbReference type="InterPro" id="IPR050811">
    <property type="entry name" value="Phosphate_ABC_transporter"/>
</dbReference>
<accession>A0A1H2XT59</accession>
<sequence>MKNFVKYPYLAVALVFAMVIACKEGDSPKKANETILKGKTTILVDETLKPIIDDQIEIFESKYDAKITLVAKSERELINAMLNDTSSIAVLSRPLSDEETKVFQSKKILPKTTKIGTDAIAFISNKSRKDTLIDLEDVIRFLQGKEQSNVKGLVFDNPNSSTVRYINDLAGLKEMPEKDVFSFKTNEDVIKYVSENDGMIGVLGVNWLSQPKPNMKNFMKNINVLNVKGLNNIGYFAPTQNNIAEGKYPLARDLYIINCQGYSGLGMGFASFVAGDIGQRIILKSGLLPVRTPGRNMIIRNSINIEEKK</sequence>
<organism evidence="3 4">
    <name type="scientific">Flavobacterium degerlachei</name>
    <dbReference type="NCBI Taxonomy" id="229203"/>
    <lineage>
        <taxon>Bacteria</taxon>
        <taxon>Pseudomonadati</taxon>
        <taxon>Bacteroidota</taxon>
        <taxon>Flavobacteriia</taxon>
        <taxon>Flavobacteriales</taxon>
        <taxon>Flavobacteriaceae</taxon>
        <taxon>Flavobacterium</taxon>
    </lineage>
</organism>
<dbReference type="RefSeq" id="WP_091431275.1">
    <property type="nucleotide sequence ID" value="NZ_FNMV01000006.1"/>
</dbReference>
<reference evidence="4" key="1">
    <citation type="submission" date="2016-10" db="EMBL/GenBank/DDBJ databases">
        <authorList>
            <person name="Varghese N."/>
            <person name="Submissions S."/>
        </authorList>
    </citation>
    <scope>NUCLEOTIDE SEQUENCE [LARGE SCALE GENOMIC DNA]</scope>
    <source>
        <strain evidence="4">DSM 15718</strain>
    </source>
</reference>
<name>A0A1H2XT59_9FLAO</name>
<protein>
    <submittedName>
        <fullName evidence="3">Phosphate ABC transporter substrate-binding protein, PhoT family</fullName>
    </submittedName>
</protein>
<feature type="domain" description="PBP" evidence="2">
    <location>
        <begin position="38"/>
        <end position="275"/>
    </location>
</feature>
<evidence type="ECO:0000256" key="1">
    <source>
        <dbReference type="ARBA" id="ARBA00022729"/>
    </source>
</evidence>
<keyword evidence="1" id="KW-0732">Signal</keyword>
<dbReference type="PROSITE" id="PS51257">
    <property type="entry name" value="PROKAR_LIPOPROTEIN"/>
    <property type="match status" value="1"/>
</dbReference>
<dbReference type="OrthoDB" id="1450880at2"/>
<keyword evidence="4" id="KW-1185">Reference proteome</keyword>
<dbReference type="InterPro" id="IPR024370">
    <property type="entry name" value="PBP_domain"/>
</dbReference>
<evidence type="ECO:0000313" key="3">
    <source>
        <dbReference type="EMBL" id="SDW96073.1"/>
    </source>
</evidence>
<evidence type="ECO:0000259" key="2">
    <source>
        <dbReference type="Pfam" id="PF12849"/>
    </source>
</evidence>
<dbReference type="SUPFAM" id="SSF53850">
    <property type="entry name" value="Periplasmic binding protein-like II"/>
    <property type="match status" value="1"/>
</dbReference>
<proteinExistence type="predicted"/>
<dbReference type="AlphaFoldDB" id="A0A1H2XT59"/>